<feature type="region of interest" description="Disordered" evidence="1">
    <location>
        <begin position="491"/>
        <end position="513"/>
    </location>
</feature>
<keyword evidence="3" id="KW-1185">Reference proteome</keyword>
<feature type="compositionally biased region" description="Low complexity" evidence="1">
    <location>
        <begin position="212"/>
        <end position="223"/>
    </location>
</feature>
<dbReference type="AlphaFoldDB" id="A0A139AUG1"/>
<protein>
    <recommendedName>
        <fullName evidence="4">PB1 domain-containing protein</fullName>
    </recommendedName>
</protein>
<feature type="compositionally biased region" description="Polar residues" evidence="1">
    <location>
        <begin position="116"/>
        <end position="139"/>
    </location>
</feature>
<dbReference type="OrthoDB" id="2182381at2759"/>
<accession>A0A139AUG1</accession>
<dbReference type="EMBL" id="KQ965735">
    <property type="protein sequence ID" value="KXS20380.1"/>
    <property type="molecule type" value="Genomic_DNA"/>
</dbReference>
<evidence type="ECO:0000256" key="1">
    <source>
        <dbReference type="SAM" id="MobiDB-lite"/>
    </source>
</evidence>
<dbReference type="Proteomes" id="UP000070544">
    <property type="component" value="Unassembled WGS sequence"/>
</dbReference>
<name>A0A139AUG1_GONPJ</name>
<reference evidence="2 3" key="1">
    <citation type="journal article" date="2015" name="Genome Biol. Evol.">
        <title>Phylogenomic analyses indicate that early fungi evolved digesting cell walls of algal ancestors of land plants.</title>
        <authorList>
            <person name="Chang Y."/>
            <person name="Wang S."/>
            <person name="Sekimoto S."/>
            <person name="Aerts A.L."/>
            <person name="Choi C."/>
            <person name="Clum A."/>
            <person name="LaButti K.M."/>
            <person name="Lindquist E.A."/>
            <person name="Yee Ngan C."/>
            <person name="Ohm R.A."/>
            <person name="Salamov A.A."/>
            <person name="Grigoriev I.V."/>
            <person name="Spatafora J.W."/>
            <person name="Berbee M.L."/>
        </authorList>
    </citation>
    <scope>NUCLEOTIDE SEQUENCE [LARGE SCALE GENOMIC DNA]</scope>
    <source>
        <strain evidence="2 3">JEL478</strain>
    </source>
</reference>
<evidence type="ECO:0000313" key="3">
    <source>
        <dbReference type="Proteomes" id="UP000070544"/>
    </source>
</evidence>
<feature type="region of interest" description="Disordered" evidence="1">
    <location>
        <begin position="191"/>
        <end position="275"/>
    </location>
</feature>
<feature type="region of interest" description="Disordered" evidence="1">
    <location>
        <begin position="290"/>
        <end position="309"/>
    </location>
</feature>
<evidence type="ECO:0000313" key="2">
    <source>
        <dbReference type="EMBL" id="KXS20380.1"/>
    </source>
</evidence>
<proteinExistence type="predicted"/>
<feature type="compositionally biased region" description="Low complexity" evidence="1">
    <location>
        <begin position="260"/>
        <end position="275"/>
    </location>
</feature>
<evidence type="ECO:0008006" key="4">
    <source>
        <dbReference type="Google" id="ProtNLM"/>
    </source>
</evidence>
<feature type="compositionally biased region" description="Polar residues" evidence="1">
    <location>
        <begin position="162"/>
        <end position="171"/>
    </location>
</feature>
<gene>
    <name evidence="2" type="ORF">M427DRAFT_131227</name>
</gene>
<sequence>MPSRLRVAHPGGSKLLVVREDTRPLTLPTLVSFIKSRVHELADVPNEDLNLSFVDGEDGIRVSILNSDDIERLWKNSETQQYCSVDVSRGPPSPPVRPSRKQNRGSIDSARRASYPPSSNHSLELNDSDSGVVLTSPTARSRGALVTFRLPPPSDDIDLRSPTRSSTTPVHVSNARDLLAHSESNDSLASDVLEFPYPPRTSSVNPAQAQSQPTPTHQQLRQPQPLPPPPEVDAPHPQRQIQKSATQPAIEPTPAPSVASISSSSSSISSNSISGGISGGAISSNSISGGISGGSRSIRSAGSATTGSTRGSSLLRFFQDFTLGAASNAPSFRIPHVETGFIRGAMPPADAQTEDDASLRRTTTFMDRFWITVDQRDTHVFPLDWCGEETSTWKEIMGPLGREGWTAARGWGYRQAQVDSNECWIRYVPRNSDPEFQKSQLQGSVGYVQMTIFYNSRLLFLIAKQNLPYYLPDLRAPTFSQSLVDTLRLTPTASSSQTRRGHPTEWSNITPPLTYRGPDGRGDLHVGYLVRLAGQAVTEGCARAVEEWIGRMMSRGDWVKAKHSAGFRVPRGYY</sequence>
<feature type="region of interest" description="Disordered" evidence="1">
    <location>
        <begin position="84"/>
        <end position="171"/>
    </location>
</feature>
<organism evidence="2 3">
    <name type="scientific">Gonapodya prolifera (strain JEL478)</name>
    <name type="common">Monoblepharis prolifera</name>
    <dbReference type="NCBI Taxonomy" id="1344416"/>
    <lineage>
        <taxon>Eukaryota</taxon>
        <taxon>Fungi</taxon>
        <taxon>Fungi incertae sedis</taxon>
        <taxon>Chytridiomycota</taxon>
        <taxon>Chytridiomycota incertae sedis</taxon>
        <taxon>Monoblepharidomycetes</taxon>
        <taxon>Monoblepharidales</taxon>
        <taxon>Gonapodyaceae</taxon>
        <taxon>Gonapodya</taxon>
    </lineage>
</organism>
<feature type="compositionally biased region" description="Polar residues" evidence="1">
    <location>
        <begin position="200"/>
        <end position="211"/>
    </location>
</feature>